<feature type="domain" description="ABC transporter" evidence="8">
    <location>
        <begin position="371"/>
        <end position="604"/>
    </location>
</feature>
<dbReference type="AlphaFoldDB" id="A0A1E2UTU1"/>
<dbReference type="RefSeq" id="WP_069014570.1">
    <property type="nucleotide sequence ID" value="NZ_LVJW01000003.1"/>
</dbReference>
<dbReference type="Pfam" id="PF00664">
    <property type="entry name" value="ABC_membrane"/>
    <property type="match status" value="1"/>
</dbReference>
<dbReference type="STRING" id="1818881.A3196_15835"/>
<organism evidence="10 11">
    <name type="scientific">Candidatus Thiodiazotropha endoloripes</name>
    <dbReference type="NCBI Taxonomy" id="1818881"/>
    <lineage>
        <taxon>Bacteria</taxon>
        <taxon>Pseudomonadati</taxon>
        <taxon>Pseudomonadota</taxon>
        <taxon>Gammaproteobacteria</taxon>
        <taxon>Chromatiales</taxon>
        <taxon>Sedimenticolaceae</taxon>
        <taxon>Candidatus Thiodiazotropha</taxon>
    </lineage>
</organism>
<dbReference type="PROSITE" id="PS50893">
    <property type="entry name" value="ABC_TRANSPORTER_2"/>
    <property type="match status" value="1"/>
</dbReference>
<evidence type="ECO:0000256" key="3">
    <source>
        <dbReference type="ARBA" id="ARBA00022741"/>
    </source>
</evidence>
<dbReference type="Gene3D" id="1.20.1560.10">
    <property type="entry name" value="ABC transporter type 1, transmembrane domain"/>
    <property type="match status" value="1"/>
</dbReference>
<feature type="domain" description="ABC transmembrane type-1" evidence="9">
    <location>
        <begin position="40"/>
        <end position="336"/>
    </location>
</feature>
<keyword evidence="3" id="KW-0547">Nucleotide-binding</keyword>
<dbReference type="CDD" id="cd07346">
    <property type="entry name" value="ABC_6TM_exporters"/>
    <property type="match status" value="1"/>
</dbReference>
<gene>
    <name evidence="10" type="ORF">A3196_15835</name>
</gene>
<dbReference type="InterPro" id="IPR039421">
    <property type="entry name" value="Type_1_exporter"/>
</dbReference>
<dbReference type="GO" id="GO:0140359">
    <property type="term" value="F:ABC-type transporter activity"/>
    <property type="evidence" value="ECO:0007669"/>
    <property type="project" value="InterPro"/>
</dbReference>
<dbReference type="GO" id="GO:0034040">
    <property type="term" value="F:ATPase-coupled lipid transmembrane transporter activity"/>
    <property type="evidence" value="ECO:0007669"/>
    <property type="project" value="TreeGrafter"/>
</dbReference>
<dbReference type="EMBL" id="LVJZ01000003">
    <property type="protein sequence ID" value="ODB98101.1"/>
    <property type="molecule type" value="Genomic_DNA"/>
</dbReference>
<dbReference type="InterPro" id="IPR036640">
    <property type="entry name" value="ABC1_TM_sf"/>
</dbReference>
<comment type="caution">
    <text evidence="10">The sequence shown here is derived from an EMBL/GenBank/DDBJ whole genome shotgun (WGS) entry which is preliminary data.</text>
</comment>
<feature type="transmembrane region" description="Helical" evidence="7">
    <location>
        <begin position="36"/>
        <end position="60"/>
    </location>
</feature>
<feature type="transmembrane region" description="Helical" evidence="7">
    <location>
        <begin position="280"/>
        <end position="302"/>
    </location>
</feature>
<dbReference type="PANTHER" id="PTHR24221:SF233">
    <property type="entry name" value="ATP-BINDING_PERMEASE FUSION ABC TRANSPORTER-RELATED"/>
    <property type="match status" value="1"/>
</dbReference>
<feature type="transmembrane region" description="Helical" evidence="7">
    <location>
        <begin position="172"/>
        <end position="189"/>
    </location>
</feature>
<dbReference type="Gene3D" id="3.40.50.300">
    <property type="entry name" value="P-loop containing nucleotide triphosphate hydrolases"/>
    <property type="match status" value="1"/>
</dbReference>
<dbReference type="InterPro" id="IPR003439">
    <property type="entry name" value="ABC_transporter-like_ATP-bd"/>
</dbReference>
<dbReference type="InterPro" id="IPR017871">
    <property type="entry name" value="ABC_transporter-like_CS"/>
</dbReference>
<dbReference type="GO" id="GO:0005886">
    <property type="term" value="C:plasma membrane"/>
    <property type="evidence" value="ECO:0007669"/>
    <property type="project" value="UniProtKB-SubCell"/>
</dbReference>
<reference evidence="10 11" key="1">
    <citation type="submission" date="2016-03" db="EMBL/GenBank/DDBJ databases">
        <title>Chemosynthetic sulphur-oxidizing symbionts of marine invertebrate animals are capable of nitrogen fixation.</title>
        <authorList>
            <person name="Petersen J.M."/>
            <person name="Kemper A."/>
            <person name="Gruber-Vodicka H."/>
            <person name="Cardini U."/>
            <person name="Geest Mvander."/>
            <person name="Kleiner M."/>
            <person name="Bulgheresi S."/>
            <person name="Fussmann M."/>
            <person name="Herbold C."/>
            <person name="Seah B.K.B."/>
            <person name="Antony C.Paul."/>
            <person name="Liu D."/>
            <person name="Belitz A."/>
            <person name="Weber M."/>
        </authorList>
    </citation>
    <scope>NUCLEOTIDE SEQUENCE [LARGE SCALE GENOMIC DNA]</scope>
    <source>
        <strain evidence="10">G_D</strain>
    </source>
</reference>
<dbReference type="PROSITE" id="PS00211">
    <property type="entry name" value="ABC_TRANSPORTER_1"/>
    <property type="match status" value="1"/>
</dbReference>
<dbReference type="SUPFAM" id="SSF52540">
    <property type="entry name" value="P-loop containing nucleoside triphosphate hydrolases"/>
    <property type="match status" value="1"/>
</dbReference>
<dbReference type="PANTHER" id="PTHR24221">
    <property type="entry name" value="ATP-BINDING CASSETTE SUB-FAMILY B"/>
    <property type="match status" value="1"/>
</dbReference>
<evidence type="ECO:0000259" key="8">
    <source>
        <dbReference type="PROSITE" id="PS50893"/>
    </source>
</evidence>
<evidence type="ECO:0000256" key="7">
    <source>
        <dbReference type="SAM" id="Phobius"/>
    </source>
</evidence>
<feature type="transmembrane region" description="Helical" evidence="7">
    <location>
        <begin position="87"/>
        <end position="110"/>
    </location>
</feature>
<dbReference type="SMART" id="SM00382">
    <property type="entry name" value="AAA"/>
    <property type="match status" value="1"/>
</dbReference>
<dbReference type="FunFam" id="3.40.50.300:FF:001492">
    <property type="entry name" value="ABC transporter ATP-binding protein/permease"/>
    <property type="match status" value="1"/>
</dbReference>
<feature type="transmembrane region" description="Helical" evidence="7">
    <location>
        <begin position="195"/>
        <end position="212"/>
    </location>
</feature>
<dbReference type="InterPro" id="IPR027417">
    <property type="entry name" value="P-loop_NTPase"/>
</dbReference>
<keyword evidence="11" id="KW-1185">Reference proteome</keyword>
<sequence>MSIDADQIASPPAIREKSYRWSELTQMVFQHRRELVAANLIAILGAVAAVPVPLLIPLLVDEVLLNQPGTAVGIMNSLFPEHWHGPVLYIMAVLVLTLILRIFALIFGVWQTWQFTRIAKDVIFHIRRDLLHRLERISMSSYETMGSGTVASHLVTDLEAVDTFVSVTTSKFLVAALSIIGTAVVLLWINWPLALFILFLNPLVIYFTTIFGRKVKHLKKRENSAFQAFQESLEETLDAIQQIRASNRERHYIHRIIDKADNIRKHSAAFTWKSDAANRLSFMVFLFGFDIFRGVSMFMVLWSDLTIGEMLGVYAYLWFMMGPVQEVLNIQYAYNGAQAALGRINAMMQVDLEPAYPHNQNPFSGKKTVSLRLQDLKFAYGDGPLVLNGIELNIAAGEKVAFVGASGGGKTTLVQILLGLYPVKSGHVYFDDVPVEEIGMDIVRDHVATVLQHPALLNDSVRINLTLGRDIDDEKLWQALEIAQLKNTVMEMDQGLETLIGRFGVRLSGGQRQRLAIARMVLTDPSVVILDEATSALDTTTEGNLHTALQAFLDGRTTIIIAHRLSAVKQADRVLVFEDGLVVEEGRHDELIENNGLYSTLYGRQEQGSKSY</sequence>
<accession>A0A1E2UTU1</accession>
<evidence type="ECO:0000256" key="4">
    <source>
        <dbReference type="ARBA" id="ARBA00022840"/>
    </source>
</evidence>
<dbReference type="InterPro" id="IPR003593">
    <property type="entry name" value="AAA+_ATPase"/>
</dbReference>
<dbReference type="PROSITE" id="PS50929">
    <property type="entry name" value="ABC_TM1F"/>
    <property type="match status" value="1"/>
</dbReference>
<dbReference type="Proteomes" id="UP000094849">
    <property type="component" value="Unassembled WGS sequence"/>
</dbReference>
<evidence type="ECO:0000313" key="11">
    <source>
        <dbReference type="Proteomes" id="UP000094849"/>
    </source>
</evidence>
<dbReference type="Pfam" id="PF00005">
    <property type="entry name" value="ABC_tran"/>
    <property type="match status" value="1"/>
</dbReference>
<dbReference type="GO" id="GO:0016887">
    <property type="term" value="F:ATP hydrolysis activity"/>
    <property type="evidence" value="ECO:0007669"/>
    <property type="project" value="InterPro"/>
</dbReference>
<protein>
    <submittedName>
        <fullName evidence="10">ABC transporter ATP-binding protein</fullName>
    </submittedName>
</protein>
<evidence type="ECO:0000259" key="9">
    <source>
        <dbReference type="PROSITE" id="PS50929"/>
    </source>
</evidence>
<comment type="subcellular location">
    <subcellularLocation>
        <location evidence="1">Cell membrane</location>
        <topology evidence="1">Multi-pass membrane protein</topology>
    </subcellularLocation>
</comment>
<proteinExistence type="predicted"/>
<evidence type="ECO:0000313" key="10">
    <source>
        <dbReference type="EMBL" id="ODB98101.1"/>
    </source>
</evidence>
<keyword evidence="2 7" id="KW-0812">Transmembrane</keyword>
<keyword evidence="6 7" id="KW-0472">Membrane</keyword>
<dbReference type="SUPFAM" id="SSF90123">
    <property type="entry name" value="ABC transporter transmembrane region"/>
    <property type="match status" value="1"/>
</dbReference>
<dbReference type="InterPro" id="IPR011527">
    <property type="entry name" value="ABC1_TM_dom"/>
</dbReference>
<evidence type="ECO:0000256" key="5">
    <source>
        <dbReference type="ARBA" id="ARBA00022989"/>
    </source>
</evidence>
<keyword evidence="4 10" id="KW-0067">ATP-binding</keyword>
<evidence type="ECO:0000256" key="1">
    <source>
        <dbReference type="ARBA" id="ARBA00004651"/>
    </source>
</evidence>
<dbReference type="GO" id="GO:0005524">
    <property type="term" value="F:ATP binding"/>
    <property type="evidence" value="ECO:0007669"/>
    <property type="project" value="UniProtKB-KW"/>
</dbReference>
<evidence type="ECO:0000256" key="6">
    <source>
        <dbReference type="ARBA" id="ARBA00023136"/>
    </source>
</evidence>
<evidence type="ECO:0000256" key="2">
    <source>
        <dbReference type="ARBA" id="ARBA00022692"/>
    </source>
</evidence>
<name>A0A1E2UTU1_9GAMM</name>
<keyword evidence="5 7" id="KW-1133">Transmembrane helix</keyword>